<dbReference type="CDD" id="cd17246">
    <property type="entry name" value="RMtype1_S_SonII-TRD2-CR2_like"/>
    <property type="match status" value="1"/>
</dbReference>
<dbReference type="Gene3D" id="3.90.220.20">
    <property type="entry name" value="DNA methylase specificity domains"/>
    <property type="match status" value="2"/>
</dbReference>
<dbReference type="CDD" id="cd17263">
    <property type="entry name" value="RMtype1_S_AbaB8300I-TRD1-CR1_like"/>
    <property type="match status" value="1"/>
</dbReference>
<dbReference type="Pfam" id="PF01420">
    <property type="entry name" value="Methylase_S"/>
    <property type="match status" value="2"/>
</dbReference>
<keyword evidence="5" id="KW-0255">Endonuclease</keyword>
<protein>
    <submittedName>
        <fullName evidence="5">Restriction endonuclease subunit S</fullName>
        <ecNumber evidence="5">3.1.21.-</ecNumber>
    </submittedName>
</protein>
<dbReference type="GO" id="GO:0016787">
    <property type="term" value="F:hydrolase activity"/>
    <property type="evidence" value="ECO:0007669"/>
    <property type="project" value="UniProtKB-KW"/>
</dbReference>
<keyword evidence="5" id="KW-0378">Hydrolase</keyword>
<dbReference type="EC" id="3.1.21.-" evidence="5"/>
<dbReference type="InterPro" id="IPR000055">
    <property type="entry name" value="Restrct_endonuc_typeI_TRD"/>
</dbReference>
<comment type="similarity">
    <text evidence="1">Belongs to the type-I restriction system S methylase family.</text>
</comment>
<dbReference type="RefSeq" id="WP_005092300.1">
    <property type="nucleotide sequence ID" value="NZ_JAUMJH010000017.1"/>
</dbReference>
<evidence type="ECO:0000313" key="6">
    <source>
        <dbReference type="Proteomes" id="UP001168902"/>
    </source>
</evidence>
<evidence type="ECO:0000256" key="3">
    <source>
        <dbReference type="ARBA" id="ARBA00023125"/>
    </source>
</evidence>
<evidence type="ECO:0000256" key="2">
    <source>
        <dbReference type="ARBA" id="ARBA00022747"/>
    </source>
</evidence>
<name>A0ABT8UW16_9GAMM</name>
<comment type="caution">
    <text evidence="5">The sequence shown here is derived from an EMBL/GenBank/DDBJ whole genome shotgun (WGS) entry which is preliminary data.</text>
</comment>
<feature type="domain" description="Type I restriction modification DNA specificity" evidence="4">
    <location>
        <begin position="232"/>
        <end position="381"/>
    </location>
</feature>
<proteinExistence type="inferred from homology"/>
<gene>
    <name evidence="5" type="ORF">Q3V53_08550</name>
</gene>
<keyword evidence="2" id="KW-0680">Restriction system</keyword>
<dbReference type="Proteomes" id="UP001168902">
    <property type="component" value="Unassembled WGS sequence"/>
</dbReference>
<dbReference type="SUPFAM" id="SSF116734">
    <property type="entry name" value="DNA methylase specificity domain"/>
    <property type="match status" value="2"/>
</dbReference>
<dbReference type="GO" id="GO:0004519">
    <property type="term" value="F:endonuclease activity"/>
    <property type="evidence" value="ECO:0007669"/>
    <property type="project" value="UniProtKB-KW"/>
</dbReference>
<dbReference type="PANTHER" id="PTHR43140:SF1">
    <property type="entry name" value="TYPE I RESTRICTION ENZYME ECOKI SPECIFICITY SUBUNIT"/>
    <property type="match status" value="1"/>
</dbReference>
<reference evidence="5 6" key="1">
    <citation type="submission" date="2023-07" db="EMBL/GenBank/DDBJ databases">
        <title>A novel proteolytic Acinetobacter species.</title>
        <authorList>
            <person name="Nemec A."/>
            <person name="Radolfova-Krizova L."/>
        </authorList>
    </citation>
    <scope>NUCLEOTIDE SEQUENCE [LARGE SCALE GENOMIC DNA]</scope>
    <source>
        <strain evidence="5 6">NIPH 1865</strain>
    </source>
</reference>
<evidence type="ECO:0000256" key="1">
    <source>
        <dbReference type="ARBA" id="ARBA00010923"/>
    </source>
</evidence>
<dbReference type="EMBL" id="JAUMJH010000017">
    <property type="protein sequence ID" value="MDO3657251.1"/>
    <property type="molecule type" value="Genomic_DNA"/>
</dbReference>
<evidence type="ECO:0000313" key="5">
    <source>
        <dbReference type="EMBL" id="MDO3657251.1"/>
    </source>
</evidence>
<organism evidence="5 6">
    <name type="scientific">Acinetobacter genomosp. 15BJ</name>
    <dbReference type="NCBI Taxonomy" id="106651"/>
    <lineage>
        <taxon>Bacteria</taxon>
        <taxon>Pseudomonadati</taxon>
        <taxon>Pseudomonadota</taxon>
        <taxon>Gammaproteobacteria</taxon>
        <taxon>Moraxellales</taxon>
        <taxon>Moraxellaceae</taxon>
        <taxon>Acinetobacter</taxon>
    </lineage>
</organism>
<dbReference type="InterPro" id="IPR051212">
    <property type="entry name" value="Type-I_RE_S_subunit"/>
</dbReference>
<feature type="domain" description="Type I restriction modification DNA specificity" evidence="4">
    <location>
        <begin position="7"/>
        <end position="176"/>
    </location>
</feature>
<evidence type="ECO:0000259" key="4">
    <source>
        <dbReference type="Pfam" id="PF01420"/>
    </source>
</evidence>
<dbReference type="PANTHER" id="PTHR43140">
    <property type="entry name" value="TYPE-1 RESTRICTION ENZYME ECOKI SPECIFICITY PROTEIN"/>
    <property type="match status" value="1"/>
</dbReference>
<keyword evidence="6" id="KW-1185">Reference proteome</keyword>
<keyword evidence="5" id="KW-0540">Nuclease</keyword>
<keyword evidence="3" id="KW-0238">DNA-binding</keyword>
<dbReference type="InterPro" id="IPR044946">
    <property type="entry name" value="Restrct_endonuc_typeI_TRD_sf"/>
</dbReference>
<sequence length="532" mass="59642">MSEINLPEKWLLTKFTEVLDIQGGTQPPKSQFIDEPRNGYVRLLQIRDFGAKPVPTYIPETPTLKRCYKNDILIGRYGASLGRICSGMEGAYNVALAKVISGNFLDKRFLKGYLESEMFQQPLAMLSRSAQNGFNKEDLSTFDFVLPPLEEQKAIAEKLDTLLTQVELTKAHLEHIPKLLKNFRQSVLAAAVNGKLTESWRQNKQVNWTKSILANICRSVSDGDHQAPPKADSGIPFLVISNIRNGAIDFDSVNRWVPESYYESLKDIRKPEKNDILYTVTGSFGIPVIVKSTAPFCFQRHIAIIKPDHSSVDYKYLFYYLASPEVFKHADLVATGTAQKTVSLSHLRNFNILLPTIEEQVEIVRRVEKLLAFADSIEQKLDVALARVNNLTQSILIKAFTGELTAEWRVANSELISGDNSAEILLKKIKAERKAVKIQSKLKRKAVQEKTGALMNKQIIKVVEALKQAGEPLSGQQLLAATGYPNDSSTDQLELFFLDIRDALTIEKSIVKLERGDDGQDWFALAQAATNK</sequence>
<accession>A0ABT8UW16</accession>